<evidence type="ECO:0000313" key="1">
    <source>
        <dbReference type="EMBL" id="RVW93161.1"/>
    </source>
</evidence>
<accession>A0A438I8X9</accession>
<reference evidence="1 2" key="1">
    <citation type="journal article" date="2018" name="PLoS Genet.">
        <title>Population sequencing reveals clonal diversity and ancestral inbreeding in the grapevine cultivar Chardonnay.</title>
        <authorList>
            <person name="Roach M.J."/>
            <person name="Johnson D.L."/>
            <person name="Bohlmann J."/>
            <person name="van Vuuren H.J."/>
            <person name="Jones S.J."/>
            <person name="Pretorius I.S."/>
            <person name="Schmidt S.A."/>
            <person name="Borneman A.R."/>
        </authorList>
    </citation>
    <scope>NUCLEOTIDE SEQUENCE [LARGE SCALE GENOMIC DNA]</scope>
    <source>
        <strain evidence="2">cv. Chardonnay</strain>
        <tissue evidence="1">Leaf</tissue>
    </source>
</reference>
<dbReference type="EMBL" id="QGNW01000131">
    <property type="protein sequence ID" value="RVW93161.1"/>
    <property type="molecule type" value="Genomic_DNA"/>
</dbReference>
<gene>
    <name evidence="1" type="ORF">CK203_031438</name>
</gene>
<name>A0A438I8X9_VITVI</name>
<protein>
    <submittedName>
        <fullName evidence="1">Uncharacterized protein</fullName>
    </submittedName>
</protein>
<sequence>MWGDLSTNLELLGNASAADEILRSQLLPLSQKVNSMESVMLYQKRIPSKFIFSCNWSARLQRFWKLGKQYSAKNKHGLCSCIGRRV</sequence>
<evidence type="ECO:0000313" key="2">
    <source>
        <dbReference type="Proteomes" id="UP000288805"/>
    </source>
</evidence>
<comment type="caution">
    <text evidence="1">The sequence shown here is derived from an EMBL/GenBank/DDBJ whole genome shotgun (WGS) entry which is preliminary data.</text>
</comment>
<dbReference type="Proteomes" id="UP000288805">
    <property type="component" value="Unassembled WGS sequence"/>
</dbReference>
<proteinExistence type="predicted"/>
<organism evidence="1 2">
    <name type="scientific">Vitis vinifera</name>
    <name type="common">Grape</name>
    <dbReference type="NCBI Taxonomy" id="29760"/>
    <lineage>
        <taxon>Eukaryota</taxon>
        <taxon>Viridiplantae</taxon>
        <taxon>Streptophyta</taxon>
        <taxon>Embryophyta</taxon>
        <taxon>Tracheophyta</taxon>
        <taxon>Spermatophyta</taxon>
        <taxon>Magnoliopsida</taxon>
        <taxon>eudicotyledons</taxon>
        <taxon>Gunneridae</taxon>
        <taxon>Pentapetalae</taxon>
        <taxon>rosids</taxon>
        <taxon>Vitales</taxon>
        <taxon>Vitaceae</taxon>
        <taxon>Viteae</taxon>
        <taxon>Vitis</taxon>
    </lineage>
</organism>
<dbReference type="AlphaFoldDB" id="A0A438I8X9"/>